<dbReference type="PROSITE" id="PS50164">
    <property type="entry name" value="GIY_YIG"/>
    <property type="match status" value="1"/>
</dbReference>
<dbReference type="PANTHER" id="PTHR34477:SF5">
    <property type="entry name" value="BSL5627 PROTEIN"/>
    <property type="match status" value="1"/>
</dbReference>
<name>A0A2M7E3A2_9BACT</name>
<protein>
    <submittedName>
        <fullName evidence="3">Excinuclease ABC subunit C</fullName>
    </submittedName>
</protein>
<evidence type="ECO:0000313" key="4">
    <source>
        <dbReference type="Proteomes" id="UP000230116"/>
    </source>
</evidence>
<proteinExistence type="inferred from homology"/>
<evidence type="ECO:0000256" key="1">
    <source>
        <dbReference type="ARBA" id="ARBA00007435"/>
    </source>
</evidence>
<comment type="similarity">
    <text evidence="1">Belongs to the UPF0213 family.</text>
</comment>
<comment type="caution">
    <text evidence="3">The sequence shown here is derived from an EMBL/GenBank/DDBJ whole genome shotgun (WGS) entry which is preliminary data.</text>
</comment>
<dbReference type="SUPFAM" id="SSF82771">
    <property type="entry name" value="GIY-YIG endonuclease"/>
    <property type="match status" value="1"/>
</dbReference>
<dbReference type="InterPro" id="IPR000305">
    <property type="entry name" value="GIY-YIG_endonuc"/>
</dbReference>
<dbReference type="Gene3D" id="3.40.1440.10">
    <property type="entry name" value="GIY-YIG endonuclease"/>
    <property type="match status" value="1"/>
</dbReference>
<evidence type="ECO:0000313" key="3">
    <source>
        <dbReference type="EMBL" id="PIV62200.1"/>
    </source>
</evidence>
<sequence>MNFFYVYVLRSLKSDFIYIGYTDDLKRRFKEHNSKLNISTKHYAPFEIIHYEAYRNKKDAKRREEYLKCNRGKTTLKTMLKCYFSRSQI</sequence>
<dbReference type="Pfam" id="PF01541">
    <property type="entry name" value="GIY-YIG"/>
    <property type="match status" value="1"/>
</dbReference>
<evidence type="ECO:0000259" key="2">
    <source>
        <dbReference type="PROSITE" id="PS50164"/>
    </source>
</evidence>
<dbReference type="AlphaFoldDB" id="A0A2M7E3A2"/>
<dbReference type="EMBL" id="PETM01000084">
    <property type="protein sequence ID" value="PIV62200.1"/>
    <property type="molecule type" value="Genomic_DNA"/>
</dbReference>
<reference evidence="4" key="1">
    <citation type="submission" date="2017-09" db="EMBL/GenBank/DDBJ databases">
        <title>Depth-based differentiation of microbial function through sediment-hosted aquifers and enrichment of novel symbionts in the deep terrestrial subsurface.</title>
        <authorList>
            <person name="Probst A.J."/>
            <person name="Ladd B."/>
            <person name="Jarett J.K."/>
            <person name="Geller-Mcgrath D.E."/>
            <person name="Sieber C.M.K."/>
            <person name="Emerson J.B."/>
            <person name="Anantharaman K."/>
            <person name="Thomas B.C."/>
            <person name="Malmstrom R."/>
            <person name="Stieglmeier M."/>
            <person name="Klingl A."/>
            <person name="Woyke T."/>
            <person name="Ryan C.M."/>
            <person name="Banfield J.F."/>
        </authorList>
    </citation>
    <scope>NUCLEOTIDE SEQUENCE [LARGE SCALE GENOMIC DNA]</scope>
</reference>
<dbReference type="InterPro" id="IPR050190">
    <property type="entry name" value="UPF0213_domain"/>
</dbReference>
<organism evidence="3 4">
    <name type="scientific">Candidatus Roizmanbacteria bacterium CG01_land_8_20_14_3_00_33_9</name>
    <dbReference type="NCBI Taxonomy" id="1974843"/>
    <lineage>
        <taxon>Bacteria</taxon>
        <taxon>Candidatus Roizmaniibacteriota</taxon>
    </lineage>
</organism>
<feature type="domain" description="GIY-YIG" evidence="2">
    <location>
        <begin position="2"/>
        <end position="77"/>
    </location>
</feature>
<accession>A0A2M7E3A2</accession>
<dbReference type="Proteomes" id="UP000230116">
    <property type="component" value="Unassembled WGS sequence"/>
</dbReference>
<dbReference type="PANTHER" id="PTHR34477">
    <property type="entry name" value="UPF0213 PROTEIN YHBQ"/>
    <property type="match status" value="1"/>
</dbReference>
<dbReference type="InterPro" id="IPR035901">
    <property type="entry name" value="GIY-YIG_endonuc_sf"/>
</dbReference>
<gene>
    <name evidence="3" type="ORF">COS12_03275</name>
</gene>
<dbReference type="CDD" id="cd10449">
    <property type="entry name" value="GIY-YIG_SLX1_like"/>
    <property type="match status" value="1"/>
</dbReference>